<comment type="subcellular location">
    <subcellularLocation>
        <location evidence="1">Mitochondrion</location>
    </subcellularLocation>
</comment>
<name>A0A3P8WQ89_CYNSE</name>
<dbReference type="InterPro" id="IPR008011">
    <property type="entry name" value="Complex1_LYR_dom"/>
</dbReference>
<dbReference type="GeneTree" id="ENSGT00390000002957"/>
<reference evidence="8" key="2">
    <citation type="submission" date="2025-08" db="UniProtKB">
        <authorList>
            <consortium name="Ensembl"/>
        </authorList>
    </citation>
    <scope>IDENTIFICATION</scope>
</reference>
<protein>
    <recommendedName>
        <fullName evidence="5">LYR motif-containing protein 2</fullName>
    </recommendedName>
</protein>
<dbReference type="CDD" id="cd20262">
    <property type="entry name" value="Complex1_LYR_LYRM2"/>
    <property type="match status" value="1"/>
</dbReference>
<sequence>MVVPKYSGNVVKLLAAVTLPASRWQCIKIGHRIFYQSTSGSVTLVANMSASKLPFAALTLKQFLQRQKVLGIYRNLLRTIKQVPDEADRKYLRDWAREEFKRNKTAVEQDAIRMMITQADRHLEELQKSLALARS</sequence>
<evidence type="ECO:0000256" key="1">
    <source>
        <dbReference type="ARBA" id="ARBA00004173"/>
    </source>
</evidence>
<evidence type="ECO:0000256" key="6">
    <source>
        <dbReference type="ARBA" id="ARBA00044735"/>
    </source>
</evidence>
<dbReference type="GO" id="GO:0005739">
    <property type="term" value="C:mitochondrion"/>
    <property type="evidence" value="ECO:0007669"/>
    <property type="project" value="UniProtKB-SubCell"/>
</dbReference>
<dbReference type="PANTHER" id="PTHR13675">
    <property type="entry name" value="LYR MOTIF-CONTAINING PROTEIN 2"/>
    <property type="match status" value="1"/>
</dbReference>
<dbReference type="Proteomes" id="UP000265120">
    <property type="component" value="Chromosome 7"/>
</dbReference>
<dbReference type="Ensembl" id="ENSCSET00000029019.1">
    <property type="protein sequence ID" value="ENSCSEP00000028632.1"/>
    <property type="gene ID" value="ENSCSEG00000018320.1"/>
</dbReference>
<dbReference type="InParanoid" id="A0A3P8WQ89"/>
<evidence type="ECO:0000256" key="4">
    <source>
        <dbReference type="ARBA" id="ARBA00023128"/>
    </source>
</evidence>
<accession>A0A3P8WQ89</accession>
<organism evidence="8 9">
    <name type="scientific">Cynoglossus semilaevis</name>
    <name type="common">Tongue sole</name>
    <dbReference type="NCBI Taxonomy" id="244447"/>
    <lineage>
        <taxon>Eukaryota</taxon>
        <taxon>Metazoa</taxon>
        <taxon>Chordata</taxon>
        <taxon>Craniata</taxon>
        <taxon>Vertebrata</taxon>
        <taxon>Euteleostomi</taxon>
        <taxon>Actinopterygii</taxon>
        <taxon>Neopterygii</taxon>
        <taxon>Teleostei</taxon>
        <taxon>Neoteleostei</taxon>
        <taxon>Acanthomorphata</taxon>
        <taxon>Carangaria</taxon>
        <taxon>Pleuronectiformes</taxon>
        <taxon>Pleuronectoidei</taxon>
        <taxon>Cynoglossidae</taxon>
        <taxon>Cynoglossinae</taxon>
        <taxon>Cynoglossus</taxon>
    </lineage>
</organism>
<evidence type="ECO:0000313" key="9">
    <source>
        <dbReference type="Proteomes" id="UP000265120"/>
    </source>
</evidence>
<evidence type="ECO:0000256" key="2">
    <source>
        <dbReference type="ARBA" id="ARBA00009508"/>
    </source>
</evidence>
<keyword evidence="3" id="KW-0809">Transit peptide</keyword>
<dbReference type="FunCoup" id="A0A3P8WQ89">
    <property type="interactions" value="274"/>
</dbReference>
<reference evidence="8 9" key="1">
    <citation type="journal article" date="2014" name="Nat. Genet.">
        <title>Whole-genome sequence of a flatfish provides insights into ZW sex chromosome evolution and adaptation to a benthic lifestyle.</title>
        <authorList>
            <person name="Chen S."/>
            <person name="Zhang G."/>
            <person name="Shao C."/>
            <person name="Huang Q."/>
            <person name="Liu G."/>
            <person name="Zhang P."/>
            <person name="Song W."/>
            <person name="An N."/>
            <person name="Chalopin D."/>
            <person name="Volff J.N."/>
            <person name="Hong Y."/>
            <person name="Li Q."/>
            <person name="Sha Z."/>
            <person name="Zhou H."/>
            <person name="Xie M."/>
            <person name="Yu Q."/>
            <person name="Liu Y."/>
            <person name="Xiang H."/>
            <person name="Wang N."/>
            <person name="Wu K."/>
            <person name="Yang C."/>
            <person name="Zhou Q."/>
            <person name="Liao X."/>
            <person name="Yang L."/>
            <person name="Hu Q."/>
            <person name="Zhang J."/>
            <person name="Meng L."/>
            <person name="Jin L."/>
            <person name="Tian Y."/>
            <person name="Lian J."/>
            <person name="Yang J."/>
            <person name="Miao G."/>
            <person name="Liu S."/>
            <person name="Liang Z."/>
            <person name="Yan F."/>
            <person name="Li Y."/>
            <person name="Sun B."/>
            <person name="Zhang H."/>
            <person name="Zhang J."/>
            <person name="Zhu Y."/>
            <person name="Du M."/>
            <person name="Zhao Y."/>
            <person name="Schartl M."/>
            <person name="Tang Q."/>
            <person name="Wang J."/>
        </authorList>
    </citation>
    <scope>NUCLEOTIDE SEQUENCE</scope>
</reference>
<dbReference type="Pfam" id="PF05347">
    <property type="entry name" value="Complex1_LYR"/>
    <property type="match status" value="1"/>
</dbReference>
<evidence type="ECO:0000259" key="7">
    <source>
        <dbReference type="Pfam" id="PF05347"/>
    </source>
</evidence>
<comment type="function">
    <text evidence="6">Involved in efficient integration of the N-module into mitochondrial respiratory chain complex I.</text>
</comment>
<feature type="domain" description="Complex 1 LYR protein" evidence="7">
    <location>
        <begin position="67"/>
        <end position="125"/>
    </location>
</feature>
<dbReference type="AlphaFoldDB" id="A0A3P8WQ89"/>
<evidence type="ECO:0000256" key="3">
    <source>
        <dbReference type="ARBA" id="ARBA00022946"/>
    </source>
</evidence>
<reference evidence="8" key="3">
    <citation type="submission" date="2025-09" db="UniProtKB">
        <authorList>
            <consortium name="Ensembl"/>
        </authorList>
    </citation>
    <scope>IDENTIFICATION</scope>
</reference>
<dbReference type="PANTHER" id="PTHR13675:SF0">
    <property type="entry name" value="LYR MOTIF-CONTAINING PROTEIN 2"/>
    <property type="match status" value="1"/>
</dbReference>
<dbReference type="InterPro" id="IPR045293">
    <property type="entry name" value="Complex1_LYR_LYRM2"/>
</dbReference>
<keyword evidence="9" id="KW-1185">Reference proteome</keyword>
<keyword evidence="4" id="KW-0496">Mitochondrion</keyword>
<evidence type="ECO:0000313" key="8">
    <source>
        <dbReference type="Ensembl" id="ENSCSEP00000028632.1"/>
    </source>
</evidence>
<comment type="similarity">
    <text evidence="2">Belongs to the complex I LYR family.</text>
</comment>
<dbReference type="OMA" id="NKHHENE"/>
<proteinExistence type="inferred from homology"/>
<evidence type="ECO:0000256" key="5">
    <source>
        <dbReference type="ARBA" id="ARBA00026235"/>
    </source>
</evidence>